<sequence>MRASILVSALLSAATVSALPTANVFARTDYCEKSPADGRGATLFKQPNLVGDRIATDYAAIPVTRDSCFNLSSLFGAWYGAAKSLVVNEGYTCDFYTEFQCTGTPLCLTGDGAQNIQLTLPEGFSSAIKSVQCRAL</sequence>
<evidence type="ECO:0000313" key="3">
    <source>
        <dbReference type="Proteomes" id="UP000799753"/>
    </source>
</evidence>
<accession>A0A6A6RXR2</accession>
<evidence type="ECO:0000313" key="2">
    <source>
        <dbReference type="EMBL" id="KAF2639561.1"/>
    </source>
</evidence>
<feature type="signal peptide" evidence="1">
    <location>
        <begin position="1"/>
        <end position="18"/>
    </location>
</feature>
<organism evidence="2 3">
    <name type="scientific">Massarina eburnea CBS 473.64</name>
    <dbReference type="NCBI Taxonomy" id="1395130"/>
    <lineage>
        <taxon>Eukaryota</taxon>
        <taxon>Fungi</taxon>
        <taxon>Dikarya</taxon>
        <taxon>Ascomycota</taxon>
        <taxon>Pezizomycotina</taxon>
        <taxon>Dothideomycetes</taxon>
        <taxon>Pleosporomycetidae</taxon>
        <taxon>Pleosporales</taxon>
        <taxon>Massarineae</taxon>
        <taxon>Massarinaceae</taxon>
        <taxon>Massarina</taxon>
    </lineage>
</organism>
<dbReference type="Proteomes" id="UP000799753">
    <property type="component" value="Unassembled WGS sequence"/>
</dbReference>
<dbReference type="EMBL" id="MU006786">
    <property type="protein sequence ID" value="KAF2639561.1"/>
    <property type="molecule type" value="Genomic_DNA"/>
</dbReference>
<reference evidence="2" key="1">
    <citation type="journal article" date="2020" name="Stud. Mycol.">
        <title>101 Dothideomycetes genomes: a test case for predicting lifestyles and emergence of pathogens.</title>
        <authorList>
            <person name="Haridas S."/>
            <person name="Albert R."/>
            <person name="Binder M."/>
            <person name="Bloem J."/>
            <person name="Labutti K."/>
            <person name="Salamov A."/>
            <person name="Andreopoulos B."/>
            <person name="Baker S."/>
            <person name="Barry K."/>
            <person name="Bills G."/>
            <person name="Bluhm B."/>
            <person name="Cannon C."/>
            <person name="Castanera R."/>
            <person name="Culley D."/>
            <person name="Daum C."/>
            <person name="Ezra D."/>
            <person name="Gonzalez J."/>
            <person name="Henrissat B."/>
            <person name="Kuo A."/>
            <person name="Liang C."/>
            <person name="Lipzen A."/>
            <person name="Lutzoni F."/>
            <person name="Magnuson J."/>
            <person name="Mondo S."/>
            <person name="Nolan M."/>
            <person name="Ohm R."/>
            <person name="Pangilinan J."/>
            <person name="Park H.-J."/>
            <person name="Ramirez L."/>
            <person name="Alfaro M."/>
            <person name="Sun H."/>
            <person name="Tritt A."/>
            <person name="Yoshinaga Y."/>
            <person name="Zwiers L.-H."/>
            <person name="Turgeon B."/>
            <person name="Goodwin S."/>
            <person name="Spatafora J."/>
            <person name="Crous P."/>
            <person name="Grigoriev I."/>
        </authorList>
    </citation>
    <scope>NUCLEOTIDE SEQUENCE</scope>
    <source>
        <strain evidence="2">CBS 473.64</strain>
    </source>
</reference>
<dbReference type="AlphaFoldDB" id="A0A6A6RXR2"/>
<dbReference type="OrthoDB" id="3786098at2759"/>
<dbReference type="Gene3D" id="2.60.20.10">
    <property type="entry name" value="Crystallins"/>
    <property type="match status" value="1"/>
</dbReference>
<feature type="chain" id="PRO_5025379892" evidence="1">
    <location>
        <begin position="19"/>
        <end position="136"/>
    </location>
</feature>
<evidence type="ECO:0000256" key="1">
    <source>
        <dbReference type="SAM" id="SignalP"/>
    </source>
</evidence>
<keyword evidence="1" id="KW-0732">Signal</keyword>
<proteinExistence type="predicted"/>
<protein>
    <submittedName>
        <fullName evidence="2">Uncharacterized protein</fullName>
    </submittedName>
</protein>
<keyword evidence="3" id="KW-1185">Reference proteome</keyword>
<name>A0A6A6RXR2_9PLEO</name>
<gene>
    <name evidence="2" type="ORF">P280DRAFT_40459</name>
</gene>